<feature type="compositionally biased region" description="Polar residues" evidence="5">
    <location>
        <begin position="265"/>
        <end position="275"/>
    </location>
</feature>
<evidence type="ECO:0000256" key="5">
    <source>
        <dbReference type="SAM" id="MobiDB-lite"/>
    </source>
</evidence>
<evidence type="ECO:0000256" key="4">
    <source>
        <dbReference type="ARBA" id="ARBA00023136"/>
    </source>
</evidence>
<feature type="compositionally biased region" description="Basic and acidic residues" evidence="5">
    <location>
        <begin position="234"/>
        <end position="248"/>
    </location>
</feature>
<proteinExistence type="predicted"/>
<comment type="subcellular location">
    <subcellularLocation>
        <location evidence="1">Membrane</location>
        <topology evidence="1">Multi-pass membrane protein</topology>
    </subcellularLocation>
</comment>
<keyword evidence="4 6" id="KW-0472">Membrane</keyword>
<feature type="region of interest" description="Disordered" evidence="5">
    <location>
        <begin position="169"/>
        <end position="208"/>
    </location>
</feature>
<gene>
    <name evidence="7" type="ORF">PAPYR_2998</name>
</gene>
<accession>A0ABQ8UT87</accession>
<keyword evidence="8" id="KW-1185">Reference proteome</keyword>
<dbReference type="Pfam" id="PF03619">
    <property type="entry name" value="Solute_trans_a"/>
    <property type="match status" value="1"/>
</dbReference>
<sequence length="275" mass="30591">MCASSEAMIRWCRLGVFQLIFTRPALLLIPVIIRAAGSVESSSASFVIDTVFRSLGFGFLFWAMLALLWFYRSLAPAGLLELTPPSTLSSSRPDPPLRVILTFLWIKSLVWCEVGQNALLKQLDRMGALAHMGCDTSQLEALLLLAECALVTVWSWHLFWPLRYAAAPPPQSDRKHLRSSPFADEASSELPRPSPSPSPSPRAATRPRWVSRQNPWRALVWVLAVWRGSWKQPSAEDTREHLLAERDQTPTPTPDGGGWVEQATAEGSINSHDPV</sequence>
<evidence type="ECO:0000313" key="8">
    <source>
        <dbReference type="Proteomes" id="UP001141327"/>
    </source>
</evidence>
<evidence type="ECO:0000256" key="6">
    <source>
        <dbReference type="SAM" id="Phobius"/>
    </source>
</evidence>
<keyword evidence="3 6" id="KW-1133">Transmembrane helix</keyword>
<keyword evidence="2 6" id="KW-0812">Transmembrane</keyword>
<dbReference type="Proteomes" id="UP001141327">
    <property type="component" value="Unassembled WGS sequence"/>
</dbReference>
<comment type="caution">
    <text evidence="7">The sequence shown here is derived from an EMBL/GenBank/DDBJ whole genome shotgun (WGS) entry which is preliminary data.</text>
</comment>
<dbReference type="EMBL" id="JAPMOS010000011">
    <property type="protein sequence ID" value="KAJ4460760.1"/>
    <property type="molecule type" value="Genomic_DNA"/>
</dbReference>
<protein>
    <submittedName>
        <fullName evidence="7">Uncharacterized protein</fullName>
    </submittedName>
</protein>
<organism evidence="7 8">
    <name type="scientific">Paratrimastix pyriformis</name>
    <dbReference type="NCBI Taxonomy" id="342808"/>
    <lineage>
        <taxon>Eukaryota</taxon>
        <taxon>Metamonada</taxon>
        <taxon>Preaxostyla</taxon>
        <taxon>Paratrimastigidae</taxon>
        <taxon>Paratrimastix</taxon>
    </lineage>
</organism>
<dbReference type="InterPro" id="IPR005178">
    <property type="entry name" value="Ostalpha/TMEM184C"/>
</dbReference>
<feature type="region of interest" description="Disordered" evidence="5">
    <location>
        <begin position="234"/>
        <end position="275"/>
    </location>
</feature>
<name>A0ABQ8UT87_9EUKA</name>
<evidence type="ECO:0000256" key="2">
    <source>
        <dbReference type="ARBA" id="ARBA00022692"/>
    </source>
</evidence>
<evidence type="ECO:0000313" key="7">
    <source>
        <dbReference type="EMBL" id="KAJ4460760.1"/>
    </source>
</evidence>
<evidence type="ECO:0000256" key="1">
    <source>
        <dbReference type="ARBA" id="ARBA00004141"/>
    </source>
</evidence>
<feature type="transmembrane region" description="Helical" evidence="6">
    <location>
        <begin position="20"/>
        <end position="39"/>
    </location>
</feature>
<feature type="transmembrane region" description="Helical" evidence="6">
    <location>
        <begin position="51"/>
        <end position="71"/>
    </location>
</feature>
<reference evidence="7" key="1">
    <citation type="journal article" date="2022" name="bioRxiv">
        <title>Genomics of Preaxostyla Flagellates Illuminates Evolutionary Transitions and the Path Towards Mitochondrial Loss.</title>
        <authorList>
            <person name="Novak L.V.F."/>
            <person name="Treitli S.C."/>
            <person name="Pyrih J."/>
            <person name="Halakuc P."/>
            <person name="Pipaliya S.V."/>
            <person name="Vacek V."/>
            <person name="Brzon O."/>
            <person name="Soukal P."/>
            <person name="Eme L."/>
            <person name="Dacks J.B."/>
            <person name="Karnkowska A."/>
            <person name="Elias M."/>
            <person name="Hampl V."/>
        </authorList>
    </citation>
    <scope>NUCLEOTIDE SEQUENCE</scope>
    <source>
        <strain evidence="7">RCP-MX</strain>
    </source>
</reference>
<evidence type="ECO:0000256" key="3">
    <source>
        <dbReference type="ARBA" id="ARBA00022989"/>
    </source>
</evidence>